<evidence type="ECO:0000259" key="1">
    <source>
        <dbReference type="Pfam" id="PF08242"/>
    </source>
</evidence>
<gene>
    <name evidence="2" type="ORF">MJ956_11015</name>
</gene>
<dbReference type="Pfam" id="PF08242">
    <property type="entry name" value="Methyltransf_12"/>
    <property type="match status" value="1"/>
</dbReference>
<organism evidence="2 3">
    <name type="scientific">Aurantimonas marianensis</name>
    <dbReference type="NCBI Taxonomy" id="2920428"/>
    <lineage>
        <taxon>Bacteria</taxon>
        <taxon>Pseudomonadati</taxon>
        <taxon>Pseudomonadota</taxon>
        <taxon>Alphaproteobacteria</taxon>
        <taxon>Hyphomicrobiales</taxon>
        <taxon>Aurantimonadaceae</taxon>
        <taxon>Aurantimonas</taxon>
    </lineage>
</organism>
<name>A0A9X2H9D6_9HYPH</name>
<dbReference type="Proteomes" id="UP001155220">
    <property type="component" value="Unassembled WGS sequence"/>
</dbReference>
<dbReference type="InterPro" id="IPR013217">
    <property type="entry name" value="Methyltransf_12"/>
</dbReference>
<dbReference type="AlphaFoldDB" id="A0A9X2H9D6"/>
<keyword evidence="2" id="KW-0808">Transferase</keyword>
<dbReference type="SUPFAM" id="SSF53335">
    <property type="entry name" value="S-adenosyl-L-methionine-dependent methyltransferases"/>
    <property type="match status" value="1"/>
</dbReference>
<sequence length="229" mass="26203">MRADPDLFVEIYRKVDRYYSQKVAKHGAAPLGVDWSCVPSQELRFVQLLKLCDFSSTRTLNDFGCGYGALLAYLAWRHSDRRVDYLGVDLSEQMISRAERLWRERPRTAFVHGRLNPRIADYSVASGVFNIIQDIPVDLWEQYVKAVLRHLHATSREGFAVNFVTAQPEGPGAKPGLYRASAEFWIEFCETALDARVEWVHGYGLREFTLLVRRQGRSAQLIKAHALAQ</sequence>
<comment type="caution">
    <text evidence="2">The sequence shown here is derived from an EMBL/GenBank/DDBJ whole genome shotgun (WGS) entry which is preliminary data.</text>
</comment>
<dbReference type="GO" id="GO:0032259">
    <property type="term" value="P:methylation"/>
    <property type="evidence" value="ECO:0007669"/>
    <property type="project" value="UniProtKB-KW"/>
</dbReference>
<accession>A0A9X2H9D6</accession>
<reference evidence="2" key="1">
    <citation type="submission" date="2022-03" db="EMBL/GenBank/DDBJ databases">
        <title>Aurantimonas Liuensis sp. Nov., isolated from the hadal seawater of the Mariana Trench.</title>
        <authorList>
            <person name="Liu R."/>
        </authorList>
    </citation>
    <scope>NUCLEOTIDE SEQUENCE</scope>
    <source>
        <strain evidence="2">LRZ36</strain>
    </source>
</reference>
<keyword evidence="2" id="KW-0489">Methyltransferase</keyword>
<dbReference type="CDD" id="cd02440">
    <property type="entry name" value="AdoMet_MTases"/>
    <property type="match status" value="1"/>
</dbReference>
<dbReference type="GO" id="GO:0008168">
    <property type="term" value="F:methyltransferase activity"/>
    <property type="evidence" value="ECO:0007669"/>
    <property type="project" value="UniProtKB-KW"/>
</dbReference>
<protein>
    <submittedName>
        <fullName evidence="2">Class I SAM-dependent methyltransferase</fullName>
    </submittedName>
</protein>
<evidence type="ECO:0000313" key="3">
    <source>
        <dbReference type="Proteomes" id="UP001155220"/>
    </source>
</evidence>
<dbReference type="Gene3D" id="3.40.50.150">
    <property type="entry name" value="Vaccinia Virus protein VP39"/>
    <property type="match status" value="1"/>
</dbReference>
<evidence type="ECO:0000313" key="2">
    <source>
        <dbReference type="EMBL" id="MCP3055668.1"/>
    </source>
</evidence>
<keyword evidence="3" id="KW-1185">Reference proteome</keyword>
<dbReference type="InterPro" id="IPR029063">
    <property type="entry name" value="SAM-dependent_MTases_sf"/>
</dbReference>
<dbReference type="EMBL" id="JALHBS010000062">
    <property type="protein sequence ID" value="MCP3055668.1"/>
    <property type="molecule type" value="Genomic_DNA"/>
</dbReference>
<dbReference type="RefSeq" id="WP_253964513.1">
    <property type="nucleotide sequence ID" value="NZ_JALHBS010000062.1"/>
</dbReference>
<proteinExistence type="predicted"/>
<feature type="domain" description="Methyltransferase type 12" evidence="1">
    <location>
        <begin position="62"/>
        <end position="149"/>
    </location>
</feature>